<dbReference type="EMBL" id="JAHXZJ010002610">
    <property type="protein sequence ID" value="KAH0537996.1"/>
    <property type="molecule type" value="Genomic_DNA"/>
</dbReference>
<organism evidence="1 2">
    <name type="scientific">Cotesia glomerata</name>
    <name type="common">Lepidopteran parasitic wasp</name>
    <name type="synonym">Apanteles glomeratus</name>
    <dbReference type="NCBI Taxonomy" id="32391"/>
    <lineage>
        <taxon>Eukaryota</taxon>
        <taxon>Metazoa</taxon>
        <taxon>Ecdysozoa</taxon>
        <taxon>Arthropoda</taxon>
        <taxon>Hexapoda</taxon>
        <taxon>Insecta</taxon>
        <taxon>Pterygota</taxon>
        <taxon>Neoptera</taxon>
        <taxon>Endopterygota</taxon>
        <taxon>Hymenoptera</taxon>
        <taxon>Apocrita</taxon>
        <taxon>Ichneumonoidea</taxon>
        <taxon>Braconidae</taxon>
        <taxon>Microgastrinae</taxon>
        <taxon>Cotesia</taxon>
    </lineage>
</organism>
<protein>
    <submittedName>
        <fullName evidence="1">Uncharacterized protein</fullName>
    </submittedName>
</protein>
<accession>A0AAV7I0K0</accession>
<gene>
    <name evidence="1" type="ORF">KQX54_003073</name>
</gene>
<reference evidence="1 2" key="1">
    <citation type="journal article" date="2021" name="J. Hered.">
        <title>A chromosome-level genome assembly of the parasitoid wasp, Cotesia glomerata (Hymenoptera: Braconidae).</title>
        <authorList>
            <person name="Pinto B.J."/>
            <person name="Weis J.J."/>
            <person name="Gamble T."/>
            <person name="Ode P.J."/>
            <person name="Paul R."/>
            <person name="Zaspel J.M."/>
        </authorList>
    </citation>
    <scope>NUCLEOTIDE SEQUENCE [LARGE SCALE GENOMIC DNA]</scope>
    <source>
        <strain evidence="1">CgM1</strain>
    </source>
</reference>
<name>A0AAV7I0K0_COTGL</name>
<proteinExistence type="predicted"/>
<keyword evidence="2" id="KW-1185">Reference proteome</keyword>
<dbReference type="AlphaFoldDB" id="A0AAV7I0K0"/>
<sequence length="97" mass="11019">MAVINDCPAIMTSEPLSTGGSPALLHRSLLTPHVVLRSTSLEPDSKTRDGKPSGVTSYYATSSVRFQTLDMVDKSIRRIFKYYEKLRSRRSLWDWLQ</sequence>
<evidence type="ECO:0000313" key="1">
    <source>
        <dbReference type="EMBL" id="KAH0537996.1"/>
    </source>
</evidence>
<evidence type="ECO:0000313" key="2">
    <source>
        <dbReference type="Proteomes" id="UP000826195"/>
    </source>
</evidence>
<dbReference type="Proteomes" id="UP000826195">
    <property type="component" value="Unassembled WGS sequence"/>
</dbReference>
<comment type="caution">
    <text evidence="1">The sequence shown here is derived from an EMBL/GenBank/DDBJ whole genome shotgun (WGS) entry which is preliminary data.</text>
</comment>